<gene>
    <name evidence="5" type="ORF">Tcan_12323</name>
</gene>
<dbReference type="EMBL" id="JPKZ01002386">
    <property type="protein sequence ID" value="KHN77033.1"/>
    <property type="molecule type" value="Genomic_DNA"/>
</dbReference>
<name>A0A0B2V653_TOXCA</name>
<dbReference type="SUPFAM" id="SSF55149">
    <property type="entry name" value="Pepsin inhibitor-3"/>
    <property type="match status" value="1"/>
</dbReference>
<feature type="signal peptide" evidence="3">
    <location>
        <begin position="1"/>
        <end position="15"/>
    </location>
</feature>
<dbReference type="OrthoDB" id="5825803at2759"/>
<keyword evidence="1" id="KW-0175">Coiled coil</keyword>
<feature type="domain" description="Pepsin inhibitor-3-like repeated" evidence="4">
    <location>
        <begin position="27"/>
        <end position="73"/>
    </location>
</feature>
<feature type="coiled-coil region" evidence="1">
    <location>
        <begin position="46"/>
        <end position="73"/>
    </location>
</feature>
<keyword evidence="3" id="KW-0732">Signal</keyword>
<reference evidence="5 6" key="1">
    <citation type="submission" date="2014-11" db="EMBL/GenBank/DDBJ databases">
        <title>Genetic blueprint of the zoonotic pathogen Toxocara canis.</title>
        <authorList>
            <person name="Zhu X.-Q."/>
            <person name="Korhonen P.K."/>
            <person name="Cai H."/>
            <person name="Young N.D."/>
            <person name="Nejsum P."/>
            <person name="von Samson-Himmelstjerna G."/>
            <person name="Boag P.R."/>
            <person name="Tan P."/>
            <person name="Li Q."/>
            <person name="Min J."/>
            <person name="Yang Y."/>
            <person name="Wang X."/>
            <person name="Fang X."/>
            <person name="Hall R.S."/>
            <person name="Hofmann A."/>
            <person name="Sternberg P.W."/>
            <person name="Jex A.R."/>
            <person name="Gasser R.B."/>
        </authorList>
    </citation>
    <scope>NUCLEOTIDE SEQUENCE [LARGE SCALE GENOMIC DNA]</scope>
    <source>
        <strain evidence="5">PN_DK_2014</strain>
    </source>
</reference>
<dbReference type="AlphaFoldDB" id="A0A0B2V653"/>
<evidence type="ECO:0000256" key="1">
    <source>
        <dbReference type="SAM" id="Coils"/>
    </source>
</evidence>
<dbReference type="Gene3D" id="3.30.1120.50">
    <property type="entry name" value="Pepsin inhibitor-3"/>
    <property type="match status" value="1"/>
</dbReference>
<evidence type="ECO:0000313" key="5">
    <source>
        <dbReference type="EMBL" id="KHN77033.1"/>
    </source>
</evidence>
<dbReference type="InterPro" id="IPR010480">
    <property type="entry name" value="Pepsin-I3"/>
</dbReference>
<organism evidence="5 6">
    <name type="scientific">Toxocara canis</name>
    <name type="common">Canine roundworm</name>
    <dbReference type="NCBI Taxonomy" id="6265"/>
    <lineage>
        <taxon>Eukaryota</taxon>
        <taxon>Metazoa</taxon>
        <taxon>Ecdysozoa</taxon>
        <taxon>Nematoda</taxon>
        <taxon>Chromadorea</taxon>
        <taxon>Rhabditida</taxon>
        <taxon>Spirurina</taxon>
        <taxon>Ascaridomorpha</taxon>
        <taxon>Ascaridoidea</taxon>
        <taxon>Toxocaridae</taxon>
        <taxon>Toxocara</taxon>
    </lineage>
</organism>
<proteinExistence type="predicted"/>
<dbReference type="Proteomes" id="UP000031036">
    <property type="component" value="Unassembled WGS sequence"/>
</dbReference>
<feature type="region of interest" description="Disordered" evidence="2">
    <location>
        <begin position="73"/>
        <end position="114"/>
    </location>
</feature>
<evidence type="ECO:0000313" key="6">
    <source>
        <dbReference type="Proteomes" id="UP000031036"/>
    </source>
</evidence>
<evidence type="ECO:0000256" key="3">
    <source>
        <dbReference type="SAM" id="SignalP"/>
    </source>
</evidence>
<accession>A0A0B2V653</accession>
<evidence type="ECO:0000256" key="2">
    <source>
        <dbReference type="SAM" id="MobiDB-lite"/>
    </source>
</evidence>
<dbReference type="InterPro" id="IPR038412">
    <property type="entry name" value="Pepsin-I3_sf"/>
</dbReference>
<keyword evidence="6" id="KW-1185">Reference proteome</keyword>
<dbReference type="Pfam" id="PF06394">
    <property type="entry name" value="Pepsin-I3"/>
    <property type="match status" value="1"/>
</dbReference>
<comment type="caution">
    <text evidence="5">The sequence shown here is derived from an EMBL/GenBank/DDBJ whole genome shotgun (WGS) entry which is preliminary data.</text>
</comment>
<evidence type="ECO:0000259" key="4">
    <source>
        <dbReference type="Pfam" id="PF06394"/>
    </source>
</evidence>
<sequence>MRRAISILFLGLIAAETIQISSNNGNTCDVVDGVLSINGVSKGPLTPEQQQQLKEYQQKVEEWNKALQQSIQSSFPWNPSNPESKNFPWNPNGNGAPQASNIGNNWPYGSQNNPYGSGFPSNNAFIRARRSAMPLFPSPPPFCSQ</sequence>
<feature type="chain" id="PRO_5012565396" description="Pepsin inhibitor-3-like repeated domain-containing protein" evidence="3">
    <location>
        <begin position="16"/>
        <end position="145"/>
    </location>
</feature>
<protein>
    <recommendedName>
        <fullName evidence="4">Pepsin inhibitor-3-like repeated domain-containing protein</fullName>
    </recommendedName>
</protein>